<organism evidence="1 2">
    <name type="scientific">Brytella acorum</name>
    <dbReference type="NCBI Taxonomy" id="2959299"/>
    <lineage>
        <taxon>Bacteria</taxon>
        <taxon>Pseudomonadati</taxon>
        <taxon>Pseudomonadota</taxon>
        <taxon>Alphaproteobacteria</taxon>
        <taxon>Acetobacterales</taxon>
        <taxon>Acetobacteraceae</taxon>
        <taxon>Brytella</taxon>
    </lineage>
</organism>
<dbReference type="EMBL" id="CATKSH010000018">
    <property type="protein sequence ID" value="CAI9121581.1"/>
    <property type="molecule type" value="Genomic_DNA"/>
</dbReference>
<dbReference type="Proteomes" id="UP001176960">
    <property type="component" value="Unassembled WGS sequence"/>
</dbReference>
<keyword evidence="2" id="KW-1185">Reference proteome</keyword>
<evidence type="ECO:0000313" key="2">
    <source>
        <dbReference type="Proteomes" id="UP001176960"/>
    </source>
</evidence>
<reference evidence="1" key="1">
    <citation type="submission" date="2023-03" db="EMBL/GenBank/DDBJ databases">
        <authorList>
            <person name="Cleenwerck I."/>
        </authorList>
    </citation>
    <scope>NUCLEOTIDE SEQUENCE</scope>
    <source>
        <strain evidence="1">LMG 32879</strain>
    </source>
</reference>
<name>A0AA35UY42_9PROT</name>
<proteinExistence type="predicted"/>
<protein>
    <submittedName>
        <fullName evidence="1">Uncharacterized protein</fullName>
    </submittedName>
</protein>
<accession>A0AA35UY42</accession>
<sequence length="57" mass="5985">MRFIMRPGSTLPVQFAGHARQDDDVFRVDAKTGAVEAILSQGAGALISAPDGFPAVQ</sequence>
<evidence type="ECO:0000313" key="1">
    <source>
        <dbReference type="EMBL" id="CAI9121581.1"/>
    </source>
</evidence>
<dbReference type="AlphaFoldDB" id="A0AA35UY42"/>
<comment type="caution">
    <text evidence="1">The sequence shown here is derived from an EMBL/GenBank/DDBJ whole genome shotgun (WGS) entry which is preliminary data.</text>
</comment>
<dbReference type="RefSeq" id="WP_289842961.1">
    <property type="nucleotide sequence ID" value="NZ_CATKSH010000018.1"/>
</dbReference>
<gene>
    <name evidence="1" type="ORF">LMG32879_002428</name>
</gene>